<evidence type="ECO:0000256" key="1">
    <source>
        <dbReference type="ARBA" id="ARBA00004123"/>
    </source>
</evidence>
<proteinExistence type="inferred from homology"/>
<sequence>MFRKRKPAAGLAAASRARSPSSTVAAASTAVDPPGTPDVTDGQTPTATTHTDAVASPTATSPSPAPSPATAAVPQPRRSPTADGPAAPNKRKHRNDAEDGHDTTPAAAAAAADDDDHDDDGADDVASPLDSPEAARVLKRSYEQRQRLRGRHGRGTPVEALAAAAAASAAAAVTAAVHAKEAAASDAGRITASGLFDPKAFNSQRHETERIGSEFATESKWKDTTKHMNAFIEAQLAAHRQQNRDRSADAAAAAPAAAPAPAGSKSLFTTHELFEIPEHLQVKKRAPVEGNLALSQSMLTIPEIPLGMEERMRNIQRTCEAHQKLPENYRPAAPLPSRVAAALSAVTKGGKGGKGGHGAAAALAGQIVTNPEIDPAMPLPVNTQWYRVRVPRSAHGAAGPSSGPASTAGGGIDSRHGSASAHRSANVSNDEKVAAGFRKRMRR</sequence>
<evidence type="ECO:0000256" key="3">
    <source>
        <dbReference type="ARBA" id="ARBA00023242"/>
    </source>
</evidence>
<evidence type="ECO:0000256" key="4">
    <source>
        <dbReference type="SAM" id="MobiDB-lite"/>
    </source>
</evidence>
<feature type="compositionally biased region" description="Low complexity" evidence="4">
    <location>
        <begin position="249"/>
        <end position="262"/>
    </location>
</feature>
<dbReference type="STRING" id="1555241.A0A4V1IUW1"/>
<gene>
    <name evidence="5" type="ORF">CXG81DRAFT_25429</name>
</gene>
<feature type="compositionally biased region" description="Low complexity" evidence="4">
    <location>
        <begin position="53"/>
        <end position="74"/>
    </location>
</feature>
<accession>A0A4V1IUW1</accession>
<feature type="region of interest" description="Disordered" evidence="4">
    <location>
        <begin position="238"/>
        <end position="264"/>
    </location>
</feature>
<evidence type="ECO:0000256" key="2">
    <source>
        <dbReference type="ARBA" id="ARBA00007643"/>
    </source>
</evidence>
<comment type="similarity">
    <text evidence="2">Belongs to the TLS1 family.</text>
</comment>
<feature type="compositionally biased region" description="Low complexity" evidence="4">
    <location>
        <begin position="8"/>
        <end position="31"/>
    </location>
</feature>
<protein>
    <submittedName>
        <fullName evidence="5">Uncharacterized protein</fullName>
    </submittedName>
</protein>
<feature type="compositionally biased region" description="Acidic residues" evidence="4">
    <location>
        <begin position="112"/>
        <end position="123"/>
    </location>
</feature>
<keyword evidence="3" id="KW-0539">Nucleus</keyword>
<reference evidence="6" key="1">
    <citation type="journal article" date="2018" name="Nat. Microbiol.">
        <title>Leveraging single-cell genomics to expand the fungal tree of life.</title>
        <authorList>
            <person name="Ahrendt S.R."/>
            <person name="Quandt C.A."/>
            <person name="Ciobanu D."/>
            <person name="Clum A."/>
            <person name="Salamov A."/>
            <person name="Andreopoulos B."/>
            <person name="Cheng J.F."/>
            <person name="Woyke T."/>
            <person name="Pelin A."/>
            <person name="Henrissat B."/>
            <person name="Reynolds N.K."/>
            <person name="Benny G.L."/>
            <person name="Smith M.E."/>
            <person name="James T.Y."/>
            <person name="Grigoriev I.V."/>
        </authorList>
    </citation>
    <scope>NUCLEOTIDE SEQUENCE [LARGE SCALE GENOMIC DNA]</scope>
    <source>
        <strain evidence="6">ATCC 52028</strain>
    </source>
</reference>
<feature type="compositionally biased region" description="Polar residues" evidence="4">
    <location>
        <begin position="41"/>
        <end position="51"/>
    </location>
</feature>
<dbReference type="Pfam" id="PF07052">
    <property type="entry name" value="Hep_59"/>
    <property type="match status" value="1"/>
</dbReference>
<evidence type="ECO:0000313" key="5">
    <source>
        <dbReference type="EMBL" id="RKP01939.1"/>
    </source>
</evidence>
<dbReference type="GO" id="GO:0000398">
    <property type="term" value="P:mRNA splicing, via spliceosome"/>
    <property type="evidence" value="ECO:0007669"/>
    <property type="project" value="TreeGrafter"/>
</dbReference>
<name>A0A4V1IUW1_9FUNG</name>
<dbReference type="EMBL" id="ML014157">
    <property type="protein sequence ID" value="RKP01939.1"/>
    <property type="molecule type" value="Genomic_DNA"/>
</dbReference>
<dbReference type="Proteomes" id="UP000274922">
    <property type="component" value="Unassembled WGS sequence"/>
</dbReference>
<dbReference type="AlphaFoldDB" id="A0A4V1IUW1"/>
<feature type="compositionally biased region" description="Low complexity" evidence="4">
    <location>
        <begin position="393"/>
        <end position="407"/>
    </location>
</feature>
<feature type="region of interest" description="Disordered" evidence="4">
    <location>
        <begin position="393"/>
        <end position="443"/>
    </location>
</feature>
<feature type="region of interest" description="Disordered" evidence="4">
    <location>
        <begin position="1"/>
        <end position="136"/>
    </location>
</feature>
<dbReference type="PANTHER" id="PTHR13486">
    <property type="entry name" value="TELOMERE LENGTH AND SILENCING PROTEIN 1 TLS1 FAMILY MEMBER"/>
    <property type="match status" value="1"/>
</dbReference>
<dbReference type="GO" id="GO:0005681">
    <property type="term" value="C:spliceosomal complex"/>
    <property type="evidence" value="ECO:0007669"/>
    <property type="project" value="TreeGrafter"/>
</dbReference>
<organism evidence="5 6">
    <name type="scientific">Caulochytrium protostelioides</name>
    <dbReference type="NCBI Taxonomy" id="1555241"/>
    <lineage>
        <taxon>Eukaryota</taxon>
        <taxon>Fungi</taxon>
        <taxon>Fungi incertae sedis</taxon>
        <taxon>Chytridiomycota</taxon>
        <taxon>Chytridiomycota incertae sedis</taxon>
        <taxon>Chytridiomycetes</taxon>
        <taxon>Caulochytriales</taxon>
        <taxon>Caulochytriaceae</taxon>
        <taxon>Caulochytrium</taxon>
    </lineage>
</organism>
<dbReference type="PANTHER" id="PTHR13486:SF2">
    <property type="entry name" value="SPLICING FACTOR C9ORF78"/>
    <property type="match status" value="1"/>
</dbReference>
<evidence type="ECO:0000313" key="6">
    <source>
        <dbReference type="Proteomes" id="UP000274922"/>
    </source>
</evidence>
<comment type="subcellular location">
    <subcellularLocation>
        <location evidence="1">Nucleus</location>
    </subcellularLocation>
</comment>
<dbReference type="InterPro" id="IPR010756">
    <property type="entry name" value="Tls1-like"/>
</dbReference>
<dbReference type="OrthoDB" id="5627at2759"/>
<keyword evidence="6" id="KW-1185">Reference proteome</keyword>